<accession>A0A835CRR4</accession>
<protein>
    <submittedName>
        <fullName evidence="1">Uncharacterized protein</fullName>
    </submittedName>
</protein>
<organism evidence="1 2">
    <name type="scientific">Aphidius gifuensis</name>
    <name type="common">Parasitoid wasp</name>
    <dbReference type="NCBI Taxonomy" id="684658"/>
    <lineage>
        <taxon>Eukaryota</taxon>
        <taxon>Metazoa</taxon>
        <taxon>Ecdysozoa</taxon>
        <taxon>Arthropoda</taxon>
        <taxon>Hexapoda</taxon>
        <taxon>Insecta</taxon>
        <taxon>Pterygota</taxon>
        <taxon>Neoptera</taxon>
        <taxon>Endopterygota</taxon>
        <taxon>Hymenoptera</taxon>
        <taxon>Apocrita</taxon>
        <taxon>Ichneumonoidea</taxon>
        <taxon>Braconidae</taxon>
        <taxon>Aphidiinae</taxon>
        <taxon>Aphidius</taxon>
    </lineage>
</organism>
<reference evidence="1 2" key="1">
    <citation type="submission" date="2020-08" db="EMBL/GenBank/DDBJ databases">
        <title>Aphidius gifuensis genome sequencing and assembly.</title>
        <authorList>
            <person name="Du Z."/>
        </authorList>
    </citation>
    <scope>NUCLEOTIDE SEQUENCE [LARGE SCALE GENOMIC DNA]</scope>
    <source>
        <strain evidence="1">YNYX2018</strain>
        <tissue evidence="1">Adults</tissue>
    </source>
</reference>
<sequence>MANESISSSLSFSGGGMKYSAENIDHLYQQISANLNEIQKLSGSVDTNMKNIRQEMIVTAKLLDAIDKKNDKNLPEEININK</sequence>
<evidence type="ECO:0000313" key="2">
    <source>
        <dbReference type="Proteomes" id="UP000639338"/>
    </source>
</evidence>
<proteinExistence type="predicted"/>
<keyword evidence="2" id="KW-1185">Reference proteome</keyword>
<gene>
    <name evidence="1" type="ORF">HCN44_008800</name>
</gene>
<name>A0A835CRR4_APHGI</name>
<dbReference type="Proteomes" id="UP000639338">
    <property type="component" value="Unassembled WGS sequence"/>
</dbReference>
<evidence type="ECO:0000313" key="1">
    <source>
        <dbReference type="EMBL" id="KAF7991488.1"/>
    </source>
</evidence>
<dbReference type="AlphaFoldDB" id="A0A835CRR4"/>
<comment type="caution">
    <text evidence="1">The sequence shown here is derived from an EMBL/GenBank/DDBJ whole genome shotgun (WGS) entry which is preliminary data.</text>
</comment>
<dbReference type="EMBL" id="JACMRX010000004">
    <property type="protein sequence ID" value="KAF7991488.1"/>
    <property type="molecule type" value="Genomic_DNA"/>
</dbReference>